<dbReference type="RefSeq" id="WP_377002584.1">
    <property type="nucleotide sequence ID" value="NZ_JBHSGG010000002.1"/>
</dbReference>
<reference evidence="2" key="1">
    <citation type="journal article" date="2019" name="Int. J. Syst. Evol. Microbiol.">
        <title>The Global Catalogue of Microorganisms (GCM) 10K type strain sequencing project: providing services to taxonomists for standard genome sequencing and annotation.</title>
        <authorList>
            <consortium name="The Broad Institute Genomics Platform"/>
            <consortium name="The Broad Institute Genome Sequencing Center for Infectious Disease"/>
            <person name="Wu L."/>
            <person name="Ma J."/>
        </authorList>
    </citation>
    <scope>NUCLEOTIDE SEQUENCE [LARGE SCALE GENOMIC DNA]</scope>
    <source>
        <strain evidence="2">CGMCC 1.13574</strain>
    </source>
</reference>
<evidence type="ECO:0000313" key="1">
    <source>
        <dbReference type="EMBL" id="MFC4726678.1"/>
    </source>
</evidence>
<sequence>MPAPAPALWTLTDGAAGNRRQAEALAAALAGTARRDLVLAPRAPWRWLAPRRVPGAARCFDPALAGGPAAAPALAIGCGRQAALATRLLRARGTRTIQLLDPRLSPRHWDLLIVPEHDRLRGENVLTVRGSLHPIDDAWLAAARATWAPRLAGLPAPRTGLLLGGPIAQVPWTPADLDALLDGLAAEARASGASLLVTGSRRTPAWAVQAVHARLGSLPGLRWFGAHDGENPYPGILACCDRLVVGADSVNLLSEAAATHATLHAAFASRAAGRHADFLAALRGSGRLDGLDAAPLRELPRAAAWVRERLGLGDPPSPTATPVETVPIRRA</sequence>
<accession>A0ABV9NJC4</accession>
<proteinExistence type="predicted"/>
<evidence type="ECO:0000313" key="2">
    <source>
        <dbReference type="Proteomes" id="UP001595892"/>
    </source>
</evidence>
<dbReference type="PANTHER" id="PTHR33986">
    <property type="entry name" value="OS02G0535700 PROTEIN"/>
    <property type="match status" value="1"/>
</dbReference>
<dbReference type="Pfam" id="PF06258">
    <property type="entry name" value="Mito_fiss_Elm1"/>
    <property type="match status" value="1"/>
</dbReference>
<protein>
    <submittedName>
        <fullName evidence="1">Mitochondrial fission ELM1 family protein</fullName>
    </submittedName>
</protein>
<dbReference type="EMBL" id="JBHSGG010000002">
    <property type="protein sequence ID" value="MFC4726678.1"/>
    <property type="molecule type" value="Genomic_DNA"/>
</dbReference>
<dbReference type="PANTHER" id="PTHR33986:SF15">
    <property type="entry name" value="MITOCHONDRIAL FISSION PROTEIN ELM1"/>
    <property type="match status" value="1"/>
</dbReference>
<dbReference type="InterPro" id="IPR009367">
    <property type="entry name" value="Elm1-like"/>
</dbReference>
<organism evidence="1 2">
    <name type="scientific">Coralloluteibacterium thermophilum</name>
    <dbReference type="NCBI Taxonomy" id="2707049"/>
    <lineage>
        <taxon>Bacteria</taxon>
        <taxon>Pseudomonadati</taxon>
        <taxon>Pseudomonadota</taxon>
        <taxon>Gammaproteobacteria</taxon>
        <taxon>Lysobacterales</taxon>
        <taxon>Lysobacteraceae</taxon>
        <taxon>Coralloluteibacterium</taxon>
    </lineage>
</organism>
<name>A0ABV9NJC4_9GAMM</name>
<keyword evidence="2" id="KW-1185">Reference proteome</keyword>
<gene>
    <name evidence="1" type="ORF">ACFO3Q_00605</name>
</gene>
<dbReference type="Proteomes" id="UP001595892">
    <property type="component" value="Unassembled WGS sequence"/>
</dbReference>
<comment type="caution">
    <text evidence="1">The sequence shown here is derived from an EMBL/GenBank/DDBJ whole genome shotgun (WGS) entry which is preliminary data.</text>
</comment>